<dbReference type="Proteomes" id="UP000008963">
    <property type="component" value="Chromosome"/>
</dbReference>
<reference evidence="4" key="1">
    <citation type="journal article" date="2013" name="ISME J.">
        <title>A small predatory core genome in the divergent marine Bacteriovorax marinus SJ and the terrestrial Bdellovibrio bacteriovorus.</title>
        <authorList>
            <person name="Crossman L.C."/>
            <person name="Chen H."/>
            <person name="Cerdeno-Tarraga A.M."/>
            <person name="Brooks K."/>
            <person name="Quail M.A."/>
            <person name="Pineiro S.A."/>
            <person name="Hobley L."/>
            <person name="Sockett R.E."/>
            <person name="Bentley S.D."/>
            <person name="Parkhill J."/>
            <person name="Williams H.N."/>
            <person name="Stine O.C."/>
        </authorList>
    </citation>
    <scope>NUCLEOTIDE SEQUENCE [LARGE SCALE GENOMIC DNA]</scope>
    <source>
        <strain evidence="4">ATCC BAA-682 / DSM 15412 / SJ</strain>
    </source>
</reference>
<feature type="compositionally biased region" description="Basic and acidic residues" evidence="1">
    <location>
        <begin position="220"/>
        <end position="258"/>
    </location>
</feature>
<sequence length="400" mass="44649">MNTEQSSEEMTNTENPAGTETPIRMTIGEYLKAAREEKTLSLKVISQHTKISVTILESIENNNFDKLPSKAYVIGFVKSYSKTIGLDEAECLKLLNEAYGSTEHTIAKTAPTSLEGAPPTNPPVEATPSKEIPSQYLTIAGVFVALIILFAIVINNTNTKPGEEVAATEETIEKEVVQTPLVDVKPQELSEKTPLTEDSDPVVEEEAAEQTDDEQPVAEEETKPEKKVEAAEKKVVEDQKTEEKKKEEVKEEESKKEEKKITLRAIPMPLYTETSEESFYTHLPENIKAAKIDGKQNIFINAVDGDTWITYKSDNDDIKKFVLHQGRTLLIRGDIVRIFLGNVNVARIFLNNKALKISSRSGVKSLVFPQENAKDYKLPLFIYPKPGQVITSSEYEESLN</sequence>
<dbReference type="PANTHER" id="PTHR34475:SF1">
    <property type="entry name" value="CYTOSKELETON PROTEIN RODZ"/>
    <property type="match status" value="1"/>
</dbReference>
<keyword evidence="2" id="KW-0812">Transmembrane</keyword>
<feature type="compositionally biased region" description="Acidic residues" evidence="1">
    <location>
        <begin position="197"/>
        <end position="219"/>
    </location>
</feature>
<feature type="region of interest" description="Disordered" evidence="1">
    <location>
        <begin position="1"/>
        <end position="21"/>
    </location>
</feature>
<evidence type="ECO:0000256" key="1">
    <source>
        <dbReference type="SAM" id="MobiDB-lite"/>
    </source>
</evidence>
<accession>E1WYU2</accession>
<proteinExistence type="predicted"/>
<dbReference type="KEGG" id="bmx:BMS_2966"/>
<evidence type="ECO:0000313" key="3">
    <source>
        <dbReference type="EMBL" id="CBW27732.1"/>
    </source>
</evidence>
<dbReference type="PATRIC" id="fig|862908.3.peg.2836"/>
<dbReference type="HOGENOM" id="CLU_688439_0_0_7"/>
<evidence type="ECO:0000256" key="2">
    <source>
        <dbReference type="SAM" id="Phobius"/>
    </source>
</evidence>
<feature type="compositionally biased region" description="Basic and acidic residues" evidence="1">
    <location>
        <begin position="185"/>
        <end position="195"/>
    </location>
</feature>
<dbReference type="AlphaFoldDB" id="E1WYU2"/>
<protein>
    <submittedName>
        <fullName evidence="3">Membrane protein</fullName>
    </submittedName>
</protein>
<dbReference type="Pfam" id="PF13413">
    <property type="entry name" value="HTH_25"/>
    <property type="match status" value="1"/>
</dbReference>
<dbReference type="Gene3D" id="1.10.260.40">
    <property type="entry name" value="lambda repressor-like DNA-binding domains"/>
    <property type="match status" value="1"/>
</dbReference>
<keyword evidence="4" id="KW-1185">Reference proteome</keyword>
<dbReference type="InterPro" id="IPR010982">
    <property type="entry name" value="Lambda_DNA-bd_dom_sf"/>
</dbReference>
<keyword evidence="2" id="KW-0472">Membrane</keyword>
<dbReference type="RefSeq" id="WP_014245504.1">
    <property type="nucleotide sequence ID" value="NC_016620.1"/>
</dbReference>
<gene>
    <name evidence="3" type="ordered locus">BMS_2966</name>
</gene>
<dbReference type="InterPro" id="IPR050400">
    <property type="entry name" value="Bact_Cytoskel_RodZ"/>
</dbReference>
<dbReference type="STRING" id="862908.BMS_2966"/>
<name>E1WYU2_HALMS</name>
<feature type="compositionally biased region" description="Polar residues" evidence="1">
    <location>
        <begin position="1"/>
        <end position="18"/>
    </location>
</feature>
<organism evidence="3 4">
    <name type="scientific">Halobacteriovorax marinus (strain ATCC BAA-682 / DSM 15412 / SJ)</name>
    <name type="common">Bacteriovorax marinus</name>
    <dbReference type="NCBI Taxonomy" id="862908"/>
    <lineage>
        <taxon>Bacteria</taxon>
        <taxon>Pseudomonadati</taxon>
        <taxon>Bdellovibrionota</taxon>
        <taxon>Bacteriovoracia</taxon>
        <taxon>Bacteriovoracales</taxon>
        <taxon>Halobacteriovoraceae</taxon>
        <taxon>Halobacteriovorax</taxon>
    </lineage>
</organism>
<dbReference type="OrthoDB" id="9790252at2"/>
<evidence type="ECO:0000313" key="4">
    <source>
        <dbReference type="Proteomes" id="UP000008963"/>
    </source>
</evidence>
<dbReference type="GO" id="GO:0003677">
    <property type="term" value="F:DNA binding"/>
    <property type="evidence" value="ECO:0007669"/>
    <property type="project" value="InterPro"/>
</dbReference>
<dbReference type="eggNOG" id="COG1426">
    <property type="taxonomic scope" value="Bacteria"/>
</dbReference>
<dbReference type="PANTHER" id="PTHR34475">
    <property type="match status" value="1"/>
</dbReference>
<feature type="region of interest" description="Disordered" evidence="1">
    <location>
        <begin position="178"/>
        <end position="258"/>
    </location>
</feature>
<dbReference type="SUPFAM" id="SSF47413">
    <property type="entry name" value="lambda repressor-like DNA-binding domains"/>
    <property type="match status" value="1"/>
</dbReference>
<dbReference type="EMBL" id="FQ312005">
    <property type="protein sequence ID" value="CBW27732.1"/>
    <property type="molecule type" value="Genomic_DNA"/>
</dbReference>
<feature type="transmembrane region" description="Helical" evidence="2">
    <location>
        <begin position="136"/>
        <end position="154"/>
    </location>
</feature>
<keyword evidence="2" id="KW-1133">Transmembrane helix</keyword>